<organism evidence="1 2">
    <name type="scientific">Anaerobaca lacustris</name>
    <dbReference type="NCBI Taxonomy" id="3044600"/>
    <lineage>
        <taxon>Bacteria</taxon>
        <taxon>Pseudomonadati</taxon>
        <taxon>Planctomycetota</taxon>
        <taxon>Phycisphaerae</taxon>
        <taxon>Sedimentisphaerales</taxon>
        <taxon>Anaerobacaceae</taxon>
        <taxon>Anaerobaca</taxon>
    </lineage>
</organism>
<comment type="caution">
    <text evidence="1">The sequence shown here is derived from an EMBL/GenBank/DDBJ whole genome shotgun (WGS) entry which is preliminary data.</text>
</comment>
<keyword evidence="2" id="KW-1185">Reference proteome</keyword>
<sequence length="64" mass="7127">MNDVKDRIIAAIEDRSIHRVGRLASEMIGARPDDKEAILAERDYCLWLAETCDECLGPAQDGPL</sequence>
<accession>A0AAW6U692</accession>
<protein>
    <submittedName>
        <fullName evidence="1">Uncharacterized protein</fullName>
    </submittedName>
</protein>
<evidence type="ECO:0000313" key="1">
    <source>
        <dbReference type="EMBL" id="MDI6451616.1"/>
    </source>
</evidence>
<dbReference type="AlphaFoldDB" id="A0AAW6U692"/>
<gene>
    <name evidence="1" type="ORF">QJ522_21315</name>
</gene>
<reference evidence="1" key="1">
    <citation type="submission" date="2023-05" db="EMBL/GenBank/DDBJ databases">
        <title>Anaerotaeda fermentans gen. nov., sp. nov., a novel anaerobic planctomycete of the new family within the order Sedimentisphaerales isolated from Taman Peninsula, Russia.</title>
        <authorList>
            <person name="Khomyakova M.A."/>
            <person name="Merkel A.Y."/>
            <person name="Slobodkin A.I."/>
        </authorList>
    </citation>
    <scope>NUCLEOTIDE SEQUENCE</scope>
    <source>
        <strain evidence="1">M17dextr</strain>
    </source>
</reference>
<proteinExistence type="predicted"/>
<dbReference type="EMBL" id="JASCXX010000042">
    <property type="protein sequence ID" value="MDI6451616.1"/>
    <property type="molecule type" value="Genomic_DNA"/>
</dbReference>
<name>A0AAW6U692_9BACT</name>
<dbReference type="Proteomes" id="UP001431776">
    <property type="component" value="Unassembled WGS sequence"/>
</dbReference>
<evidence type="ECO:0000313" key="2">
    <source>
        <dbReference type="Proteomes" id="UP001431776"/>
    </source>
</evidence>
<dbReference type="RefSeq" id="WP_349247026.1">
    <property type="nucleotide sequence ID" value="NZ_JASCXX010000042.1"/>
</dbReference>